<comment type="caution">
    <text evidence="5">The sequence shown here is derived from an EMBL/GenBank/DDBJ whole genome shotgun (WGS) entry which is preliminary data.</text>
</comment>
<keyword evidence="3" id="KW-0456">Lyase</keyword>
<dbReference type="InterPro" id="IPR008927">
    <property type="entry name" value="6-PGluconate_DH-like_C_sf"/>
</dbReference>
<reference evidence="5 6" key="1">
    <citation type="submission" date="2018-06" db="EMBL/GenBank/DDBJ databases">
        <authorList>
            <consortium name="Pathogen Informatics"/>
            <person name="Doyle S."/>
        </authorList>
    </citation>
    <scope>NUCLEOTIDE SEQUENCE [LARGE SCALE GENOMIC DNA]</scope>
    <source>
        <strain evidence="5 6">NCTC11327</strain>
    </source>
</reference>
<dbReference type="SUPFAM" id="SSF51735">
    <property type="entry name" value="NAD(P)-binding Rossmann-fold domains"/>
    <property type="match status" value="1"/>
</dbReference>
<dbReference type="NCBIfam" id="NF002969">
    <property type="entry name" value="PRK03643.1"/>
    <property type="match status" value="1"/>
</dbReference>
<dbReference type="GO" id="GO:0008926">
    <property type="term" value="F:mannitol-1-phosphate 5-dehydrogenase activity"/>
    <property type="evidence" value="ECO:0007669"/>
    <property type="project" value="TreeGrafter"/>
</dbReference>
<dbReference type="CDD" id="cd11613">
    <property type="entry name" value="SAF_AH_GD"/>
    <property type="match status" value="1"/>
</dbReference>
<evidence type="ECO:0000313" key="6">
    <source>
        <dbReference type="Proteomes" id="UP000254626"/>
    </source>
</evidence>
<dbReference type="EMBL" id="UHIP01000002">
    <property type="protein sequence ID" value="SUQ27727.1"/>
    <property type="molecule type" value="Genomic_DNA"/>
</dbReference>
<dbReference type="GO" id="GO:0019698">
    <property type="term" value="P:D-galacturonate catabolic process"/>
    <property type="evidence" value="ECO:0007669"/>
    <property type="project" value="TreeGrafter"/>
</dbReference>
<dbReference type="Pfam" id="PF08125">
    <property type="entry name" value="Mannitol_dh_C"/>
    <property type="match status" value="1"/>
</dbReference>
<dbReference type="PANTHER" id="PTHR30524:SF0">
    <property type="entry name" value="ALTRONATE OXIDOREDUCTASE-RELATED"/>
    <property type="match status" value="1"/>
</dbReference>
<dbReference type="Gene3D" id="1.10.1040.10">
    <property type="entry name" value="N-(1-d-carboxylethyl)-l-norvaline Dehydrogenase, domain 2"/>
    <property type="match status" value="1"/>
</dbReference>
<dbReference type="Pfam" id="PF08666">
    <property type="entry name" value="SAF"/>
    <property type="match status" value="1"/>
</dbReference>
<dbReference type="Proteomes" id="UP000254626">
    <property type="component" value="Unassembled WGS sequence"/>
</dbReference>
<evidence type="ECO:0000256" key="2">
    <source>
        <dbReference type="ARBA" id="ARBA00023027"/>
    </source>
</evidence>
<keyword evidence="1 5" id="KW-0560">Oxidoreductase</keyword>
<dbReference type="InterPro" id="IPR036291">
    <property type="entry name" value="NAD(P)-bd_dom_sf"/>
</dbReference>
<dbReference type="GO" id="GO:0016829">
    <property type="term" value="F:lyase activity"/>
    <property type="evidence" value="ECO:0007669"/>
    <property type="project" value="UniProtKB-KW"/>
</dbReference>
<dbReference type="Gene3D" id="2.30.130.110">
    <property type="match status" value="1"/>
</dbReference>
<proteinExistence type="predicted"/>
<feature type="domain" description="SAF" evidence="4">
    <location>
        <begin position="503"/>
        <end position="574"/>
    </location>
</feature>
<dbReference type="Pfam" id="PF01232">
    <property type="entry name" value="Mannitol_dh"/>
    <property type="match status" value="1"/>
</dbReference>
<evidence type="ECO:0000256" key="1">
    <source>
        <dbReference type="ARBA" id="ARBA00023002"/>
    </source>
</evidence>
<dbReference type="SUPFAM" id="SSF48179">
    <property type="entry name" value="6-phosphogluconate dehydrogenase C-terminal domain-like"/>
    <property type="match status" value="1"/>
</dbReference>
<sequence length="579" mass="64860">MMKQLNRDTFPGPSYPTKIIQFGEGNFLRAFLDWQIDQLNQHTDFNAGVSVIRPIGGEFPPSLNTQHGLYTTLIRGLDESGEAVSQSRIIYSVNEELSAYREFEAILERAKNPDIEFVFSNTTEAGIAFVDSDQLGDLPPSSYPAKLTRMLWERFNHFDGAQDKGWTLIPCELIDYNGEALKAIVLRYIDLWELPAAFRNWVESANTFCSTLVDRIVTGYPKDEVAALEAELNYRDTFMVSAENFYLFVIQGPQWLNQALCLDQLSDEQALNIKIVDDIKPYKERKVAILNGAHTALVPVAFQAGIDTVGDSMQDEQIAAYLKAVMFDEIIPTLSLPKDELHAFAHDVEYRFKNPYIKHLLLSIALNSMTKFKTRILPQLLTYQQTQGQLPRYLSFALAALITFYRGQRAEGEYVLADDQPWLDFFASEWPKVDRGESSHRELVHGVLSNAAHWETDLARVPGLAERVTAHVERICAQGMRDARSAVVKGKLVNPLLKIHPSDNVAVALRDLDAGLTVELDGQTLTLLEAIPQAHKVALKDFAPNDRVIKYGAPIGHALARLPSGSECIKTTFAPTSAT</sequence>
<dbReference type="SMART" id="SM00858">
    <property type="entry name" value="SAF"/>
    <property type="match status" value="1"/>
</dbReference>
<dbReference type="GO" id="GO:0009026">
    <property type="term" value="F:tagaturonate reductase activity"/>
    <property type="evidence" value="ECO:0007669"/>
    <property type="project" value="UniProtKB-EC"/>
</dbReference>
<organism evidence="5 6">
    <name type="scientific">Vibrio fluvialis</name>
    <dbReference type="NCBI Taxonomy" id="676"/>
    <lineage>
        <taxon>Bacteria</taxon>
        <taxon>Pseudomonadati</taxon>
        <taxon>Pseudomonadota</taxon>
        <taxon>Gammaproteobacteria</taxon>
        <taxon>Vibrionales</taxon>
        <taxon>Vibrionaceae</taxon>
        <taxon>Vibrio</taxon>
    </lineage>
</organism>
<dbReference type="RefSeq" id="WP_172465310.1">
    <property type="nucleotide sequence ID" value="NZ_UHIP01000002.1"/>
</dbReference>
<dbReference type="InterPro" id="IPR044144">
    <property type="entry name" value="SAF_UxaA/GarD"/>
</dbReference>
<evidence type="ECO:0000259" key="4">
    <source>
        <dbReference type="SMART" id="SM00858"/>
    </source>
</evidence>
<evidence type="ECO:0000313" key="5">
    <source>
        <dbReference type="EMBL" id="SUQ27727.1"/>
    </source>
</evidence>
<dbReference type="Gene3D" id="3.40.50.720">
    <property type="entry name" value="NAD(P)-binding Rossmann-like Domain"/>
    <property type="match status" value="1"/>
</dbReference>
<protein>
    <submittedName>
        <fullName evidence="5">Altronate oxidoreductase</fullName>
        <ecNumber evidence="5">1.1.1.58</ecNumber>
    </submittedName>
</protein>
<accession>A0AAX2LYW0</accession>
<dbReference type="InterPro" id="IPR013118">
    <property type="entry name" value="Mannitol_DH_C"/>
</dbReference>
<evidence type="ECO:0000256" key="3">
    <source>
        <dbReference type="ARBA" id="ARBA00023239"/>
    </source>
</evidence>
<gene>
    <name evidence="5" type="primary">uxaB_2</name>
    <name evidence="5" type="ORF">NCTC11327_04623</name>
</gene>
<dbReference type="InterPro" id="IPR013328">
    <property type="entry name" value="6PGD_dom2"/>
</dbReference>
<dbReference type="InterPro" id="IPR013974">
    <property type="entry name" value="SAF"/>
</dbReference>
<name>A0AAX2LYW0_VIBFL</name>
<keyword evidence="2" id="KW-0520">NAD</keyword>
<dbReference type="GO" id="GO:0005829">
    <property type="term" value="C:cytosol"/>
    <property type="evidence" value="ECO:0007669"/>
    <property type="project" value="TreeGrafter"/>
</dbReference>
<dbReference type="InterPro" id="IPR013131">
    <property type="entry name" value="Mannitol_DH_N"/>
</dbReference>
<dbReference type="PANTHER" id="PTHR30524">
    <property type="entry name" value="MANNITOL-1-PHOSPHATE 5-DEHYDROGENASE"/>
    <property type="match status" value="1"/>
</dbReference>
<dbReference type="GO" id="GO:0019592">
    <property type="term" value="P:mannitol catabolic process"/>
    <property type="evidence" value="ECO:0007669"/>
    <property type="project" value="TreeGrafter"/>
</dbReference>
<dbReference type="AlphaFoldDB" id="A0AAX2LYW0"/>
<dbReference type="EC" id="1.1.1.58" evidence="5"/>